<dbReference type="PANTHER" id="PTHR41373">
    <property type="entry name" value="DUF2156 DOMAIN-CONTAINING PROTEIN"/>
    <property type="match status" value="1"/>
</dbReference>
<dbReference type="Proteomes" id="UP000007844">
    <property type="component" value="Chromosome"/>
</dbReference>
<dbReference type="PIRSF" id="PIRSF018688">
    <property type="entry name" value="UCP018688"/>
    <property type="match status" value="1"/>
</dbReference>
<dbReference type="SUPFAM" id="SSF55729">
    <property type="entry name" value="Acyl-CoA N-acyltransferases (Nat)"/>
    <property type="match status" value="2"/>
</dbReference>
<gene>
    <name evidence="2" type="ORF">Desaf_2426</name>
</gene>
<dbReference type="InterPro" id="IPR016732">
    <property type="entry name" value="UCP018688"/>
</dbReference>
<dbReference type="Pfam" id="PF09924">
    <property type="entry name" value="LPG_synthase_C"/>
    <property type="match status" value="1"/>
</dbReference>
<dbReference type="Gene3D" id="3.40.630.30">
    <property type="match status" value="1"/>
</dbReference>
<dbReference type="InterPro" id="IPR024320">
    <property type="entry name" value="LPG_synthase_C"/>
</dbReference>
<dbReference type="eggNOG" id="COG4866">
    <property type="taxonomic scope" value="Bacteria"/>
</dbReference>
<dbReference type="STRING" id="690850.Desaf_2426"/>
<sequence>MELSFEPIRIARREEYRSLLARCPQPASDYSFINLWGWQEVYGLEWAFQDGLVWIRQTLPEPVLWAPIGDWAAADWKSMAHLVAGRRFIRVPEKLAERWLNLFSPHIKESRGHWDYVYLVKDLVDLEGERFRKKREQFETFVTGHASEYYEMGPDCVEEALDMQAEWCRWRDCEESGALMAENTAIVHVLENWDRLPELLGGAIRVDGKLVAYTVAEQLSEDTLVIHFEKAHANFEGAYQAINRLFLAHTASFYRYVNREQDLDEPGLRKAKLSYNPISFVHKFELTFT</sequence>
<dbReference type="InterPro" id="IPR016181">
    <property type="entry name" value="Acyl_CoA_acyltransferase"/>
</dbReference>
<evidence type="ECO:0000313" key="3">
    <source>
        <dbReference type="Proteomes" id="UP000007844"/>
    </source>
</evidence>
<dbReference type="EMBL" id="CP003221">
    <property type="protein sequence ID" value="EGJ50750.1"/>
    <property type="molecule type" value="Genomic_DNA"/>
</dbReference>
<protein>
    <submittedName>
        <fullName evidence="2">Uncharacterized conserved protein UCP018688</fullName>
    </submittedName>
</protein>
<evidence type="ECO:0000259" key="1">
    <source>
        <dbReference type="Pfam" id="PF09924"/>
    </source>
</evidence>
<proteinExistence type="predicted"/>
<reference evidence="2 3" key="1">
    <citation type="journal article" date="2011" name="J. Bacteriol.">
        <title>Genome sequence of the mercury-methylating and pleomorphic Desulfovibrio africanus Strain Walvis Bay.</title>
        <authorList>
            <person name="Brown S.D."/>
            <person name="Wall J.D."/>
            <person name="Kucken A.M."/>
            <person name="Gilmour C.C."/>
            <person name="Podar M."/>
            <person name="Brandt C.C."/>
            <person name="Teshima H."/>
            <person name="Detter J.C."/>
            <person name="Han C.S."/>
            <person name="Land M.L."/>
            <person name="Lucas S."/>
            <person name="Han J."/>
            <person name="Pennacchio L."/>
            <person name="Nolan M."/>
            <person name="Pitluck S."/>
            <person name="Woyke T."/>
            <person name="Goodwin L."/>
            <person name="Palumbo A.V."/>
            <person name="Elias D.A."/>
        </authorList>
    </citation>
    <scope>NUCLEOTIDE SEQUENCE [LARGE SCALE GENOMIC DNA]</scope>
    <source>
        <strain evidence="2 3">Walvis Bay</strain>
    </source>
</reference>
<dbReference type="KEGG" id="daf:Desaf_2426"/>
<evidence type="ECO:0000313" key="2">
    <source>
        <dbReference type="EMBL" id="EGJ50750.1"/>
    </source>
</evidence>
<dbReference type="PANTHER" id="PTHR41373:SF1">
    <property type="entry name" value="PHOSPHATIDYLGLYCEROL LYSYLTRANSFERASE C-TERMINAL DOMAIN-CONTAINING PROTEIN"/>
    <property type="match status" value="1"/>
</dbReference>
<accession>F3YYJ6</accession>
<organism evidence="2 3">
    <name type="scientific">Desulfocurvibacter africanus subsp. africanus str. Walvis Bay</name>
    <dbReference type="NCBI Taxonomy" id="690850"/>
    <lineage>
        <taxon>Bacteria</taxon>
        <taxon>Pseudomonadati</taxon>
        <taxon>Thermodesulfobacteriota</taxon>
        <taxon>Desulfovibrionia</taxon>
        <taxon>Desulfovibrionales</taxon>
        <taxon>Desulfovibrionaceae</taxon>
        <taxon>Desulfocurvibacter</taxon>
    </lineage>
</organism>
<dbReference type="RefSeq" id="WP_014260450.1">
    <property type="nucleotide sequence ID" value="NC_016629.1"/>
</dbReference>
<dbReference type="HOGENOM" id="CLU_058411_0_0_7"/>
<keyword evidence="3" id="KW-1185">Reference proteome</keyword>
<feature type="domain" description="Phosphatidylglycerol lysyltransferase C-terminal" evidence="1">
    <location>
        <begin position="24"/>
        <end position="283"/>
    </location>
</feature>
<dbReference type="AlphaFoldDB" id="F3YYJ6"/>
<name>F3YYJ6_DESAF</name>